<keyword evidence="1" id="KW-0812">Transmembrane</keyword>
<dbReference type="AlphaFoldDB" id="A0A1I4H7K0"/>
<feature type="transmembrane region" description="Helical" evidence="1">
    <location>
        <begin position="12"/>
        <end position="35"/>
    </location>
</feature>
<evidence type="ECO:0008006" key="4">
    <source>
        <dbReference type="Google" id="ProtNLM"/>
    </source>
</evidence>
<keyword evidence="1" id="KW-0472">Membrane</keyword>
<keyword evidence="3" id="KW-1185">Reference proteome</keyword>
<reference evidence="3" key="1">
    <citation type="submission" date="2016-10" db="EMBL/GenBank/DDBJ databases">
        <authorList>
            <person name="Varghese N."/>
            <person name="Submissions S."/>
        </authorList>
    </citation>
    <scope>NUCLEOTIDE SEQUENCE [LARGE SCALE GENOMIC DNA]</scope>
    <source>
        <strain evidence="3">CGMCC 1.4250</strain>
    </source>
</reference>
<organism evidence="2 3">
    <name type="scientific">Gracilibacillus orientalis</name>
    <dbReference type="NCBI Taxonomy" id="334253"/>
    <lineage>
        <taxon>Bacteria</taxon>
        <taxon>Bacillati</taxon>
        <taxon>Bacillota</taxon>
        <taxon>Bacilli</taxon>
        <taxon>Bacillales</taxon>
        <taxon>Bacillaceae</taxon>
        <taxon>Gracilibacillus</taxon>
    </lineage>
</organism>
<accession>A0A1I4H7K0</accession>
<protein>
    <recommendedName>
        <fullName evidence="4">Yip1 domain-containing protein</fullName>
    </recommendedName>
</protein>
<sequence length="160" mass="18206">MNWKDEIQIARKMVAASISGSIYAIILTIFVPTPLGGNIQTVGDYVEALIGIVPIYLMYSFPIILVYGTITSIISDIVASLIAKYTREHFKLYFSFVLHILFGLILLWYSLLVAVLFFIVDYVLRKKNINQWNVAIKSLGIPILVWIVFMGLENIIELFK</sequence>
<dbReference type="EMBL" id="FOTR01000001">
    <property type="protein sequence ID" value="SFL38248.1"/>
    <property type="molecule type" value="Genomic_DNA"/>
</dbReference>
<evidence type="ECO:0000313" key="2">
    <source>
        <dbReference type="EMBL" id="SFL38248.1"/>
    </source>
</evidence>
<proteinExistence type="predicted"/>
<dbReference type="RefSeq" id="WP_091480036.1">
    <property type="nucleotide sequence ID" value="NZ_FOTR01000001.1"/>
</dbReference>
<name>A0A1I4H7K0_9BACI</name>
<evidence type="ECO:0000256" key="1">
    <source>
        <dbReference type="SAM" id="Phobius"/>
    </source>
</evidence>
<keyword evidence="1" id="KW-1133">Transmembrane helix</keyword>
<dbReference type="Proteomes" id="UP000198565">
    <property type="component" value="Unassembled WGS sequence"/>
</dbReference>
<gene>
    <name evidence="2" type="ORF">SAMN04487943_101272</name>
</gene>
<feature type="transmembrane region" description="Helical" evidence="1">
    <location>
        <begin position="132"/>
        <end position="152"/>
    </location>
</feature>
<dbReference type="OrthoDB" id="2609634at2"/>
<dbReference type="STRING" id="334253.SAMN04487943_101272"/>
<feature type="transmembrane region" description="Helical" evidence="1">
    <location>
        <begin position="94"/>
        <end position="120"/>
    </location>
</feature>
<feature type="transmembrane region" description="Helical" evidence="1">
    <location>
        <begin position="55"/>
        <end position="82"/>
    </location>
</feature>
<evidence type="ECO:0000313" key="3">
    <source>
        <dbReference type="Proteomes" id="UP000198565"/>
    </source>
</evidence>